<proteinExistence type="predicted"/>
<dbReference type="PANTHER" id="PTHR33112:SF13">
    <property type="entry name" value="HETEROKARYON INCOMPATIBILITY DOMAIN-CONTAINING PROTEIN"/>
    <property type="match status" value="1"/>
</dbReference>
<sequence length="388" mass="43905">MASIYENAHITLAGEPSEDGQGLFHGCSDYTSLEIAGLHTSADAPIVEMRRLVNSRSHCSFLSRGWVFQESQLSKRFVTFAPNELVWDCFSESRCECRGVYEDRARVKFLPPLGNNYEWGDQLLPWCGKDGIVEQFTRKELTKVEDRLPALAGLASRYRYHNGNLKYVAGLWLETLGRGDIFWTASCDEPAPRPEHLFAPTWSWASIATPVQFRYATGYPELHIWLTGWEIRSVKGGNEYGRLEKAHLRVGGIGISGKLVAYNKHRTMFSNSVGFVQVDGIRETIPFAADYDLCAASKYQVSIPSEVLFLFGYYTETRFMAGSHRFPFYPGGMVLRCIDAEEGYYEKIGIFDAYTLSSIEDRSVQAKVGVNYIRCFLKAGHRQNIIIV</sequence>
<protein>
    <recommendedName>
        <fullName evidence="3">Heterokaryon incompatibility domain-containing protein</fullName>
    </recommendedName>
</protein>
<dbReference type="AlphaFoldDB" id="A0A1B8AII0"/>
<dbReference type="EMBL" id="LYXU01000003">
    <property type="protein sequence ID" value="OBS20369.1"/>
    <property type="molecule type" value="Genomic_DNA"/>
</dbReference>
<accession>A0A1B8AII0</accession>
<dbReference type="STRING" id="36050.A0A1B8AII0"/>
<evidence type="ECO:0000313" key="1">
    <source>
        <dbReference type="EMBL" id="OBS20369.1"/>
    </source>
</evidence>
<reference evidence="1 2" key="1">
    <citation type="submission" date="2016-06" db="EMBL/GenBank/DDBJ databases">
        <title>Living apart together: crosstalk between the core and supernumerary genomes in a fungal plant pathogen.</title>
        <authorList>
            <person name="Vanheule A."/>
            <person name="Audenaert K."/>
            <person name="Warris S."/>
            <person name="Van De Geest H."/>
            <person name="Schijlen E."/>
            <person name="Hofte M."/>
            <person name="De Saeger S."/>
            <person name="Haesaert G."/>
            <person name="Waalwijk C."/>
            <person name="Van Der Lee T."/>
        </authorList>
    </citation>
    <scope>NUCLEOTIDE SEQUENCE [LARGE SCALE GENOMIC DNA]</scope>
    <source>
        <strain evidence="1 2">2516</strain>
    </source>
</reference>
<evidence type="ECO:0000313" key="2">
    <source>
        <dbReference type="Proteomes" id="UP000091967"/>
    </source>
</evidence>
<evidence type="ECO:0008006" key="3">
    <source>
        <dbReference type="Google" id="ProtNLM"/>
    </source>
</evidence>
<keyword evidence="2" id="KW-1185">Reference proteome</keyword>
<gene>
    <name evidence="1" type="ORF">FPOA_06741</name>
</gene>
<name>A0A1B8AII0_FUSPO</name>
<organism evidence="1 2">
    <name type="scientific">Fusarium poae</name>
    <dbReference type="NCBI Taxonomy" id="36050"/>
    <lineage>
        <taxon>Eukaryota</taxon>
        <taxon>Fungi</taxon>
        <taxon>Dikarya</taxon>
        <taxon>Ascomycota</taxon>
        <taxon>Pezizomycotina</taxon>
        <taxon>Sordariomycetes</taxon>
        <taxon>Hypocreomycetidae</taxon>
        <taxon>Hypocreales</taxon>
        <taxon>Nectriaceae</taxon>
        <taxon>Fusarium</taxon>
    </lineage>
</organism>
<comment type="caution">
    <text evidence="1">The sequence shown here is derived from an EMBL/GenBank/DDBJ whole genome shotgun (WGS) entry which is preliminary data.</text>
</comment>
<dbReference type="PANTHER" id="PTHR33112">
    <property type="entry name" value="DOMAIN PROTEIN, PUTATIVE-RELATED"/>
    <property type="match status" value="1"/>
</dbReference>
<dbReference type="Proteomes" id="UP000091967">
    <property type="component" value="Unassembled WGS sequence"/>
</dbReference>